<dbReference type="NCBIfam" id="TIGR00800">
    <property type="entry name" value="ncs1"/>
    <property type="match status" value="1"/>
</dbReference>
<dbReference type="InterPro" id="IPR045225">
    <property type="entry name" value="Uracil/uridine/allantoin_perm"/>
</dbReference>
<name>A0A848P614_9RALS</name>
<feature type="transmembrane region" description="Helical" evidence="6">
    <location>
        <begin position="432"/>
        <end position="450"/>
    </location>
</feature>
<gene>
    <name evidence="7" type="ORF">HGR00_14110</name>
</gene>
<feature type="transmembrane region" description="Helical" evidence="6">
    <location>
        <begin position="359"/>
        <end position="379"/>
    </location>
</feature>
<dbReference type="PANTHER" id="PTHR30618:SF0">
    <property type="entry name" value="PURINE-URACIL PERMEASE NCS1"/>
    <property type="match status" value="1"/>
</dbReference>
<dbReference type="RefSeq" id="WP_169340452.1">
    <property type="nucleotide sequence ID" value="NZ_JABBZM010000012.1"/>
</dbReference>
<accession>A0A848P614</accession>
<dbReference type="Proteomes" id="UP000575469">
    <property type="component" value="Unassembled WGS sequence"/>
</dbReference>
<evidence type="ECO:0000313" key="8">
    <source>
        <dbReference type="Proteomes" id="UP000575469"/>
    </source>
</evidence>
<evidence type="ECO:0000256" key="6">
    <source>
        <dbReference type="SAM" id="Phobius"/>
    </source>
</evidence>
<dbReference type="FunFam" id="1.10.4160.10:FF:000001">
    <property type="entry name" value="Uracil permease, putative"/>
    <property type="match status" value="1"/>
</dbReference>
<sequence length="494" mass="52989">MSQTTSPAFSAGADAVAAPDPTLWNEDLNPTPQAARTWTATNYAALWVSMVVSVPAYMLASGLMSEGMNWWQAVLTVFLGNLIVLVPMVLVGHAGTKYGIPFPVLVRASFGVRGAQLPAILRAIVACGWFGIQTWLGSQAIYTILNVVTDNMLVGSNIPGLGINPGQGFCFLLFWGLHIWLITKGLESIKRFQALATPLLILAALGLVWWAYVNAGGFGPMLSAPSAFAAGGKRAGEFWSFFWPSLTAMVGYWATLALNIPDFTRFARSQRDQLVGQAIGLPLPMGLLALVAVLVTSSTVVIYGQAIWDPVTLAGKMTGPSVIVALLALITATLMTNIAANVVSPAYDFSNLAPHRISFRIGGYITAGIGLAMMPWKILETTKGYIFTWLVGYGALLGPVAGIMMVDYFLVRRTVLKTGELFRVDGPYGYGNGWNGRAIAALIIGVLPNLPGFFKQAGFVASVPSVFEALYTYAWFVGLAISAVVYIILMRGRR</sequence>
<dbReference type="PANTHER" id="PTHR30618">
    <property type="entry name" value="NCS1 FAMILY PURINE/PYRIMIDINE TRANSPORTER"/>
    <property type="match status" value="1"/>
</dbReference>
<organism evidence="7 8">
    <name type="scientific">Ralstonia insidiosa</name>
    <dbReference type="NCBI Taxonomy" id="190721"/>
    <lineage>
        <taxon>Bacteria</taxon>
        <taxon>Pseudomonadati</taxon>
        <taxon>Pseudomonadota</taxon>
        <taxon>Betaproteobacteria</taxon>
        <taxon>Burkholderiales</taxon>
        <taxon>Burkholderiaceae</taxon>
        <taxon>Ralstonia</taxon>
    </lineage>
</organism>
<dbReference type="EMBL" id="JABBZM010000012">
    <property type="protein sequence ID" value="NMV39048.1"/>
    <property type="molecule type" value="Genomic_DNA"/>
</dbReference>
<reference evidence="7 8" key="1">
    <citation type="submission" date="2020-04" db="EMBL/GenBank/DDBJ databases">
        <title>Ralstonia insidiosa genome sequencing and assembly.</title>
        <authorList>
            <person name="Martins R.C.R."/>
            <person name="Perdigao-Neto L.V."/>
            <person name="Levin A.S.S."/>
            <person name="Costa S.F."/>
        </authorList>
    </citation>
    <scope>NUCLEOTIDE SEQUENCE [LARGE SCALE GENOMIC DNA]</scope>
    <source>
        <strain evidence="7 8">5047</strain>
    </source>
</reference>
<feature type="transmembrane region" description="Helical" evidence="6">
    <location>
        <begin position="241"/>
        <end position="260"/>
    </location>
</feature>
<comment type="caution">
    <text evidence="7">The sequence shown here is derived from an EMBL/GenBank/DDBJ whole genome shotgun (WGS) entry which is preliminary data.</text>
</comment>
<dbReference type="InterPro" id="IPR001248">
    <property type="entry name" value="Pur-cyt_permease"/>
</dbReference>
<feature type="transmembrane region" description="Helical" evidence="6">
    <location>
        <begin position="165"/>
        <end position="182"/>
    </location>
</feature>
<feature type="transmembrane region" description="Helical" evidence="6">
    <location>
        <begin position="323"/>
        <end position="347"/>
    </location>
</feature>
<dbReference type="CDD" id="cd11485">
    <property type="entry name" value="SLC-NCS1sbd_YbbW-like"/>
    <property type="match status" value="1"/>
</dbReference>
<protein>
    <submittedName>
        <fullName evidence="7">NCS1 family nucleobase:cation symporter-1</fullName>
    </submittedName>
</protein>
<feature type="transmembrane region" description="Helical" evidence="6">
    <location>
        <begin position="70"/>
        <end position="91"/>
    </location>
</feature>
<evidence type="ECO:0000313" key="7">
    <source>
        <dbReference type="EMBL" id="NMV39048.1"/>
    </source>
</evidence>
<evidence type="ECO:0000256" key="2">
    <source>
        <dbReference type="ARBA" id="ARBA00008974"/>
    </source>
</evidence>
<evidence type="ECO:0000256" key="4">
    <source>
        <dbReference type="ARBA" id="ARBA00022989"/>
    </source>
</evidence>
<keyword evidence="3 6" id="KW-0812">Transmembrane</keyword>
<feature type="transmembrane region" description="Helical" evidence="6">
    <location>
        <begin position="385"/>
        <end position="411"/>
    </location>
</feature>
<feature type="transmembrane region" description="Helical" evidence="6">
    <location>
        <begin position="281"/>
        <end position="303"/>
    </location>
</feature>
<comment type="similarity">
    <text evidence="2">Belongs to the purine-cytosine permease (2.A.39) family.</text>
</comment>
<dbReference type="Pfam" id="PF02133">
    <property type="entry name" value="Transp_cyt_pur"/>
    <property type="match status" value="1"/>
</dbReference>
<dbReference type="GO" id="GO:0005886">
    <property type="term" value="C:plasma membrane"/>
    <property type="evidence" value="ECO:0007669"/>
    <property type="project" value="TreeGrafter"/>
</dbReference>
<dbReference type="InterPro" id="IPR012681">
    <property type="entry name" value="NCS1"/>
</dbReference>
<feature type="transmembrane region" description="Helical" evidence="6">
    <location>
        <begin position="470"/>
        <end position="489"/>
    </location>
</feature>
<proteinExistence type="inferred from homology"/>
<dbReference type="GO" id="GO:0015205">
    <property type="term" value="F:nucleobase transmembrane transporter activity"/>
    <property type="evidence" value="ECO:0007669"/>
    <property type="project" value="TreeGrafter"/>
</dbReference>
<dbReference type="Gene3D" id="1.10.4160.10">
    <property type="entry name" value="Hydantoin permease"/>
    <property type="match status" value="1"/>
</dbReference>
<dbReference type="AlphaFoldDB" id="A0A848P614"/>
<evidence type="ECO:0000256" key="1">
    <source>
        <dbReference type="ARBA" id="ARBA00004141"/>
    </source>
</evidence>
<keyword evidence="5 6" id="KW-0472">Membrane</keyword>
<feature type="transmembrane region" description="Helical" evidence="6">
    <location>
        <begin position="123"/>
        <end position="145"/>
    </location>
</feature>
<keyword evidence="4 6" id="KW-1133">Transmembrane helix</keyword>
<comment type="subcellular location">
    <subcellularLocation>
        <location evidence="1">Membrane</location>
        <topology evidence="1">Multi-pass membrane protein</topology>
    </subcellularLocation>
</comment>
<evidence type="ECO:0000256" key="3">
    <source>
        <dbReference type="ARBA" id="ARBA00022692"/>
    </source>
</evidence>
<evidence type="ECO:0000256" key="5">
    <source>
        <dbReference type="ARBA" id="ARBA00023136"/>
    </source>
</evidence>
<feature type="transmembrane region" description="Helical" evidence="6">
    <location>
        <begin position="43"/>
        <end position="64"/>
    </location>
</feature>
<feature type="transmembrane region" description="Helical" evidence="6">
    <location>
        <begin position="194"/>
        <end position="212"/>
    </location>
</feature>